<dbReference type="InterPro" id="IPR000866">
    <property type="entry name" value="AhpC/TSA"/>
</dbReference>
<dbReference type="CDD" id="cd02966">
    <property type="entry name" value="TlpA_like_family"/>
    <property type="match status" value="1"/>
</dbReference>
<dbReference type="PANTHER" id="PTHR42852:SF17">
    <property type="entry name" value="THIOREDOXIN-LIKE PROTEIN HI_1115"/>
    <property type="match status" value="1"/>
</dbReference>
<gene>
    <name evidence="2" type="ORF">OSCT_1795</name>
</gene>
<dbReference type="PROSITE" id="PS00194">
    <property type="entry name" value="THIOREDOXIN_1"/>
    <property type="match status" value="1"/>
</dbReference>
<dbReference type="InterPro" id="IPR036249">
    <property type="entry name" value="Thioredoxin-like_sf"/>
</dbReference>
<dbReference type="Pfam" id="PF00578">
    <property type="entry name" value="AhpC-TSA"/>
    <property type="match status" value="1"/>
</dbReference>
<keyword evidence="3" id="KW-1185">Reference proteome</keyword>
<dbReference type="SUPFAM" id="SSF52833">
    <property type="entry name" value="Thioredoxin-like"/>
    <property type="match status" value="1"/>
</dbReference>
<dbReference type="InterPro" id="IPR050553">
    <property type="entry name" value="Thioredoxin_ResA/DsbE_sf"/>
</dbReference>
<dbReference type="PROSITE" id="PS51352">
    <property type="entry name" value="THIOREDOXIN_2"/>
    <property type="match status" value="1"/>
</dbReference>
<dbReference type="PANTHER" id="PTHR42852">
    <property type="entry name" value="THIOL:DISULFIDE INTERCHANGE PROTEIN DSBE"/>
    <property type="match status" value="1"/>
</dbReference>
<evidence type="ECO:0000313" key="3">
    <source>
        <dbReference type="Proteomes" id="UP000054010"/>
    </source>
</evidence>
<dbReference type="eggNOG" id="COG0526">
    <property type="taxonomic scope" value="Bacteria"/>
</dbReference>
<feature type="domain" description="Thioredoxin" evidence="1">
    <location>
        <begin position="44"/>
        <end position="184"/>
    </location>
</feature>
<dbReference type="InterPro" id="IPR017937">
    <property type="entry name" value="Thioredoxin_CS"/>
</dbReference>
<proteinExistence type="predicted"/>
<comment type="caution">
    <text evidence="2">The sequence shown here is derived from an EMBL/GenBank/DDBJ whole genome shotgun (WGS) entry which is preliminary data.</text>
</comment>
<dbReference type="STRING" id="765420.OSCT_1795"/>
<organism evidence="2 3">
    <name type="scientific">Oscillochloris trichoides DG-6</name>
    <dbReference type="NCBI Taxonomy" id="765420"/>
    <lineage>
        <taxon>Bacteria</taxon>
        <taxon>Bacillati</taxon>
        <taxon>Chloroflexota</taxon>
        <taxon>Chloroflexia</taxon>
        <taxon>Chloroflexales</taxon>
        <taxon>Chloroflexineae</taxon>
        <taxon>Oscillochloridaceae</taxon>
        <taxon>Oscillochloris</taxon>
    </lineage>
</organism>
<dbReference type="InterPro" id="IPR013766">
    <property type="entry name" value="Thioredoxin_domain"/>
</dbReference>
<dbReference type="EMBL" id="ADVR01000061">
    <property type="protein sequence ID" value="EFO80336.1"/>
    <property type="molecule type" value="Genomic_DNA"/>
</dbReference>
<dbReference type="Proteomes" id="UP000054010">
    <property type="component" value="Unassembled WGS sequence"/>
</dbReference>
<reference evidence="2 3" key="1">
    <citation type="journal article" date="2011" name="J. Bacteriol.">
        <title>Draft genome sequence of the anoxygenic filamentous phototrophic bacterium Oscillochloris trichoides subsp. DG-6.</title>
        <authorList>
            <person name="Kuznetsov B.B."/>
            <person name="Ivanovsky R.N."/>
            <person name="Keppen O.I."/>
            <person name="Sukhacheva M.V."/>
            <person name="Bumazhkin B.K."/>
            <person name="Patutina E.O."/>
            <person name="Beletsky A.V."/>
            <person name="Mardanov A.V."/>
            <person name="Baslerov R.V."/>
            <person name="Panteleeva A.N."/>
            <person name="Kolganova T.V."/>
            <person name="Ravin N.V."/>
            <person name="Skryabin K.G."/>
        </authorList>
    </citation>
    <scope>NUCLEOTIDE SEQUENCE [LARGE SCALE GENOMIC DNA]</scope>
    <source>
        <strain evidence="2 3">DG-6</strain>
    </source>
</reference>
<dbReference type="AlphaFoldDB" id="E1IEP4"/>
<dbReference type="HOGENOM" id="CLU_042529_11_2_0"/>
<evidence type="ECO:0000313" key="2">
    <source>
        <dbReference type="EMBL" id="EFO80336.1"/>
    </source>
</evidence>
<accession>E1IEP4</accession>
<dbReference type="GO" id="GO:0016491">
    <property type="term" value="F:oxidoreductase activity"/>
    <property type="evidence" value="ECO:0007669"/>
    <property type="project" value="InterPro"/>
</dbReference>
<sequence>MILWLLESQRRWRIFATLVLLLSAGWMWLARVPDAANGARIPSPRVDFPAPDFSLPTLDGDSIRLSDMRGQVVLLNVWATWCGPCRAEMPAIQRLYSESQPGLVILALNSTVQDDAAAVRGFADELGLSFPILLDTTGAVTHTYRVQALPTTFVLDRQGVIRKIFYGGPLNEATLRAALDPLLQEAP</sequence>
<dbReference type="Gene3D" id="3.40.30.10">
    <property type="entry name" value="Glutaredoxin"/>
    <property type="match status" value="1"/>
</dbReference>
<dbReference type="GO" id="GO:0016209">
    <property type="term" value="F:antioxidant activity"/>
    <property type="evidence" value="ECO:0007669"/>
    <property type="project" value="InterPro"/>
</dbReference>
<dbReference type="OrthoDB" id="25753at2"/>
<evidence type="ECO:0000259" key="1">
    <source>
        <dbReference type="PROSITE" id="PS51352"/>
    </source>
</evidence>
<name>E1IEP4_9CHLR</name>
<protein>
    <submittedName>
        <fullName evidence="2">Alkyl hydroperoxide reductase/ Thiol specific antioxidant/ Mal allergen</fullName>
    </submittedName>
</protein>